<feature type="compositionally biased region" description="Polar residues" evidence="1">
    <location>
        <begin position="33"/>
        <end position="46"/>
    </location>
</feature>
<dbReference type="GeneID" id="37205187"/>
<dbReference type="AlphaFoldDB" id="A0A395IB06"/>
<name>A0A395IB06_ASPHC</name>
<evidence type="ECO:0000313" key="2">
    <source>
        <dbReference type="EMBL" id="RAL17367.1"/>
    </source>
</evidence>
<accession>A0A395IB06</accession>
<gene>
    <name evidence="2" type="ORF">BO97DRAFT_5461</name>
</gene>
<reference evidence="2 3" key="1">
    <citation type="submission" date="2018-02" db="EMBL/GenBank/DDBJ databases">
        <title>The genomes of Aspergillus section Nigri reveals drivers in fungal speciation.</title>
        <authorList>
            <consortium name="DOE Joint Genome Institute"/>
            <person name="Vesth T.C."/>
            <person name="Nybo J."/>
            <person name="Theobald S."/>
            <person name="Brandl J."/>
            <person name="Frisvad J.C."/>
            <person name="Nielsen K.F."/>
            <person name="Lyhne E.K."/>
            <person name="Kogle M.E."/>
            <person name="Kuo A."/>
            <person name="Riley R."/>
            <person name="Clum A."/>
            <person name="Nolan M."/>
            <person name="Lipzen A."/>
            <person name="Salamov A."/>
            <person name="Henrissat B."/>
            <person name="Wiebenga A."/>
            <person name="De vries R.P."/>
            <person name="Grigoriev I.V."/>
            <person name="Mortensen U.H."/>
            <person name="Andersen M.R."/>
            <person name="Baker S.E."/>
        </authorList>
    </citation>
    <scope>NUCLEOTIDE SEQUENCE [LARGE SCALE GENOMIC DNA]</scope>
    <source>
        <strain evidence="2 3">CBS 101889</strain>
    </source>
</reference>
<organism evidence="2 3">
    <name type="scientific">Aspergillus homomorphus (strain CBS 101889)</name>
    <dbReference type="NCBI Taxonomy" id="1450537"/>
    <lineage>
        <taxon>Eukaryota</taxon>
        <taxon>Fungi</taxon>
        <taxon>Dikarya</taxon>
        <taxon>Ascomycota</taxon>
        <taxon>Pezizomycotina</taxon>
        <taxon>Eurotiomycetes</taxon>
        <taxon>Eurotiomycetidae</taxon>
        <taxon>Eurotiales</taxon>
        <taxon>Aspergillaceae</taxon>
        <taxon>Aspergillus</taxon>
        <taxon>Aspergillus subgen. Circumdati</taxon>
    </lineage>
</organism>
<proteinExistence type="predicted"/>
<keyword evidence="3" id="KW-1185">Reference proteome</keyword>
<feature type="region of interest" description="Disordered" evidence="1">
    <location>
        <begin position="1"/>
        <end position="87"/>
    </location>
</feature>
<protein>
    <submittedName>
        <fullName evidence="2">Uncharacterized protein</fullName>
    </submittedName>
</protein>
<evidence type="ECO:0000313" key="3">
    <source>
        <dbReference type="Proteomes" id="UP000248961"/>
    </source>
</evidence>
<dbReference type="VEuPathDB" id="FungiDB:BO97DRAFT_5461"/>
<evidence type="ECO:0000256" key="1">
    <source>
        <dbReference type="SAM" id="MobiDB-lite"/>
    </source>
</evidence>
<feature type="compositionally biased region" description="Basic residues" evidence="1">
    <location>
        <begin position="20"/>
        <end position="31"/>
    </location>
</feature>
<dbReference type="RefSeq" id="XP_025556521.1">
    <property type="nucleotide sequence ID" value="XM_025700898.1"/>
</dbReference>
<dbReference type="EMBL" id="KZ824267">
    <property type="protein sequence ID" value="RAL17367.1"/>
    <property type="molecule type" value="Genomic_DNA"/>
</dbReference>
<dbReference type="Proteomes" id="UP000248961">
    <property type="component" value="Unassembled WGS sequence"/>
</dbReference>
<sequence length="162" mass="18502">MVKSSLGPLHTSGPNNSHEGKRKHKQTKQHRQPPSTNAKLQHQSRNAAVVCNPINTSTHNKNRESNRNKRKRQKQRLEGSGDGTFETCQSPLFRCPQSASRGRAVRFLHRKHDCMHESARPRPPNRLRCPCISAFRCHVGLSKRRSRRRHCRAVECSCAEGQ</sequence>